<evidence type="ECO:0000256" key="7">
    <source>
        <dbReference type="SAM" id="MobiDB-lite"/>
    </source>
</evidence>
<protein>
    <recommendedName>
        <fullName evidence="5">AP-2 complex subunit alpha</fullName>
    </recommendedName>
</protein>
<evidence type="ECO:0000256" key="4">
    <source>
        <dbReference type="ARBA" id="ARBA00023136"/>
    </source>
</evidence>
<dbReference type="InterPro" id="IPR009028">
    <property type="entry name" value="Coatomer/calthrin_app_sub_C"/>
</dbReference>
<dbReference type="InterPro" id="IPR002553">
    <property type="entry name" value="Clathrin/coatomer_adapt-like_N"/>
</dbReference>
<name>W6MUQ9_9ASCO</name>
<dbReference type="Gene3D" id="1.25.10.10">
    <property type="entry name" value="Leucine-rich Repeat Variant"/>
    <property type="match status" value="1"/>
</dbReference>
<keyword evidence="2 5" id="KW-0813">Transport</keyword>
<dbReference type="AlphaFoldDB" id="W6MUQ9"/>
<feature type="domain" description="Clathrin adaptor alpha-adaptin appendage C-terminal subdomain" evidence="9">
    <location>
        <begin position="850"/>
        <end position="955"/>
    </location>
</feature>
<dbReference type="HOGENOM" id="CLU_003824_1_0_1"/>
<keyword evidence="5" id="KW-0254">Endocytosis</keyword>
<dbReference type="InterPro" id="IPR013041">
    <property type="entry name" value="Clathrin_app_Ig-like_sf"/>
</dbReference>
<dbReference type="InterPro" id="IPR011989">
    <property type="entry name" value="ARM-like"/>
</dbReference>
<dbReference type="GO" id="GO:0030122">
    <property type="term" value="C:AP-2 adaptor complex"/>
    <property type="evidence" value="ECO:0007669"/>
    <property type="project" value="EnsemblFungi"/>
</dbReference>
<proteinExistence type="inferred from homology"/>
<keyword evidence="11" id="KW-1185">Reference proteome</keyword>
<dbReference type="GO" id="GO:0072583">
    <property type="term" value="P:clathrin-dependent endocytosis"/>
    <property type="evidence" value="ECO:0007669"/>
    <property type="project" value="InterPro"/>
</dbReference>
<keyword evidence="5" id="KW-0168">Coated pit</keyword>
<feature type="binding site" evidence="6">
    <location>
        <position position="47"/>
    </location>
    <ligand>
        <name>a 1,2-diacyl-sn-glycero-3-phospho-(1D-myo-inositol-3,4,5-trisphosphate)</name>
        <dbReference type="ChEBI" id="CHEBI:57836"/>
    </ligand>
</feature>
<evidence type="ECO:0000259" key="9">
    <source>
        <dbReference type="Pfam" id="PF02296"/>
    </source>
</evidence>
<feature type="binding site" evidence="6">
    <location>
        <begin position="51"/>
        <end position="55"/>
    </location>
    <ligand>
        <name>a 1,2-diacyl-sn-glycero-3-phospho-(1D-myo-inositol-3,4,5-trisphosphate)</name>
        <dbReference type="ChEBI" id="CHEBI:57836"/>
    </ligand>
</feature>
<feature type="domain" description="Clathrin/coatomer adaptor adaptin-like N-terminal" evidence="8">
    <location>
        <begin position="24"/>
        <end position="588"/>
    </location>
</feature>
<dbReference type="Proteomes" id="UP000019384">
    <property type="component" value="Unassembled WGS sequence"/>
</dbReference>
<dbReference type="GeneID" id="34519239"/>
<dbReference type="SUPFAM" id="SSF55711">
    <property type="entry name" value="Subdomain of clathrin and coatomer appendage domain"/>
    <property type="match status" value="1"/>
</dbReference>
<dbReference type="SUPFAM" id="SSF48371">
    <property type="entry name" value="ARM repeat"/>
    <property type="match status" value="1"/>
</dbReference>
<reference evidence="10" key="1">
    <citation type="submission" date="2013-12" db="EMBL/GenBank/DDBJ databases">
        <authorList>
            <person name="Genoscope - CEA"/>
        </authorList>
    </citation>
    <scope>NUCLEOTIDE SEQUENCE</scope>
    <source>
        <strain evidence="10">CBS 1993</strain>
    </source>
</reference>
<keyword evidence="4 5" id="KW-0472">Membrane</keyword>
<comment type="similarity">
    <text evidence="5">Belongs to the adaptor complexes large subunit family.</text>
</comment>
<dbReference type="InterPro" id="IPR017104">
    <property type="entry name" value="AP2_complex_asu"/>
</dbReference>
<dbReference type="GO" id="GO:0006886">
    <property type="term" value="P:intracellular protein transport"/>
    <property type="evidence" value="ECO:0007669"/>
    <property type="project" value="UniProtKB-UniRule"/>
</dbReference>
<dbReference type="InterPro" id="IPR003164">
    <property type="entry name" value="Clathrin_a-adaptin_app_sub_C"/>
</dbReference>
<dbReference type="PANTHER" id="PTHR22780">
    <property type="entry name" value="ADAPTIN, ALPHA/GAMMA/EPSILON"/>
    <property type="match status" value="1"/>
</dbReference>
<organism evidence="10 11">
    <name type="scientific">Kuraishia capsulata CBS 1993</name>
    <dbReference type="NCBI Taxonomy" id="1382522"/>
    <lineage>
        <taxon>Eukaryota</taxon>
        <taxon>Fungi</taxon>
        <taxon>Dikarya</taxon>
        <taxon>Ascomycota</taxon>
        <taxon>Saccharomycotina</taxon>
        <taxon>Pichiomycetes</taxon>
        <taxon>Pichiales</taxon>
        <taxon>Pichiaceae</taxon>
        <taxon>Kuraishia</taxon>
    </lineage>
</organism>
<keyword evidence="3 5" id="KW-0653">Protein transport</keyword>
<dbReference type="EMBL" id="HG793126">
    <property type="protein sequence ID" value="CDK25840.1"/>
    <property type="molecule type" value="Genomic_DNA"/>
</dbReference>
<dbReference type="RefSeq" id="XP_022457851.1">
    <property type="nucleotide sequence ID" value="XM_022604029.1"/>
</dbReference>
<evidence type="ECO:0000256" key="2">
    <source>
        <dbReference type="ARBA" id="ARBA00022448"/>
    </source>
</evidence>
<dbReference type="InterPro" id="IPR012295">
    <property type="entry name" value="TBP_dom_sf"/>
</dbReference>
<dbReference type="InterPro" id="IPR016024">
    <property type="entry name" value="ARM-type_fold"/>
</dbReference>
<dbReference type="GO" id="GO:0035615">
    <property type="term" value="F:clathrin adaptor activity"/>
    <property type="evidence" value="ECO:0007669"/>
    <property type="project" value="InterPro"/>
</dbReference>
<feature type="compositionally biased region" description="Polar residues" evidence="7">
    <location>
        <begin position="687"/>
        <end position="707"/>
    </location>
</feature>
<dbReference type="SUPFAM" id="SSF49348">
    <property type="entry name" value="Clathrin adaptor appendage domain"/>
    <property type="match status" value="1"/>
</dbReference>
<comment type="function">
    <text evidence="5">Adaptins are components of the adaptor complexes which link clathrin to receptors in coated vesicles. Clathrin-associated protein complexes are believed to interact with the cytoplasmic tails of membrane proteins, leading to their selection and concentration.</text>
</comment>
<dbReference type="Gene3D" id="3.30.310.10">
    <property type="entry name" value="TATA-Binding Protein"/>
    <property type="match status" value="1"/>
</dbReference>
<dbReference type="PIRSF" id="PIRSF037091">
    <property type="entry name" value="AP2_complex_alpha"/>
    <property type="match status" value="1"/>
</dbReference>
<dbReference type="STRING" id="1382522.W6MUQ9"/>
<dbReference type="InterPro" id="IPR050840">
    <property type="entry name" value="Adaptor_Complx_Large_Subunit"/>
</dbReference>
<feature type="region of interest" description="Disordered" evidence="7">
    <location>
        <begin position="687"/>
        <end position="712"/>
    </location>
</feature>
<reference evidence="10" key="2">
    <citation type="submission" date="2014-02" db="EMBL/GenBank/DDBJ databases">
        <title>Complete DNA sequence of /Kuraishia capsulata/ illustrates novel genomic features among budding yeasts (/Saccharomycotina/).</title>
        <authorList>
            <person name="Morales L."/>
            <person name="Noel B."/>
            <person name="Porcel B."/>
            <person name="Marcet-Houben M."/>
            <person name="Hullo M-F."/>
            <person name="Sacerdot C."/>
            <person name="Tekaia F."/>
            <person name="Leh-Louis V."/>
            <person name="Despons L."/>
            <person name="Khanna V."/>
            <person name="Aury J-M."/>
            <person name="Barbe V."/>
            <person name="Couloux A."/>
            <person name="Labadie K."/>
            <person name="Pelletier E."/>
            <person name="Souciet J-L."/>
            <person name="Boekhout T."/>
            <person name="Gabaldon T."/>
            <person name="Wincker P."/>
            <person name="Dujon B."/>
        </authorList>
    </citation>
    <scope>NUCLEOTIDE SEQUENCE</scope>
    <source>
        <strain evidence="10">CBS 1993</strain>
    </source>
</reference>
<dbReference type="Pfam" id="PF02296">
    <property type="entry name" value="Alpha_adaptin_C"/>
    <property type="match status" value="1"/>
</dbReference>
<dbReference type="Gene3D" id="2.60.40.1230">
    <property type="match status" value="1"/>
</dbReference>
<sequence length="965" mass="105710">MSPPMKGLVQFIADIRNAKVHEEEEKRVQAELVNIQKQFSSGNLSGYQRKKYICKLMYIYMLGHRIKFGYREAIELISSQVFSEKQIGYMAALLFVSGNREVDGALIEHVRHDLAVDNSNFNALALQFLSCSAEFGQLGASFENDVFNLLRSPLTPALVRKKACLTMLALYRADPQTLSRNPGWVPRIVALIDDQNLGVAISAVSLTQFIARIDPILCKPAVPLVIGRLHRLVVNRECPDEYLYYGNPAPWLTVKLMGLLEDLIPDPTETPLDPANGAVLGEVLSSTLSSTKLAPATYHESLEYRNTRHSILFAAVSLSSRVDASPEGLPNVIRALGGLLEAGETNARYLALDALTKVAARSGASGSQKAVEHLPKVMRLLRDRDVSVRQKALDLVYAICDSTSVENICRDLLAYMGVAEYSMRPDVAVKVAVLAEKFATDATWYVTTALKLIAVAGSHVADEVWQRIVQIVVNNEGIQPLACKTLVRHLKAPSYPEPMLKVGAFLLGEYGHLIESSASPKEQFDLVYAKFYQCSFASRAMILSCFLKFFLKYEELRPLILDVFESESASIDSEIQQRALEYLKIVTRNDGLSLLKIVTVGMPSFTNKTSPLIARLGSVKIFEKGYSKVPDSLKRDITGISSSASAVPPPAPHPRKGAPAPPPPRNHAASSATLQSLPRSFSSQDVILPQSTSGSSNPFDRSRTASPTKGLAALSPNWEEGYTRLLRFDQGVFFENSLLKIIYRLTRETNSLSGDLQVVNKSPSQITGLVMEIRPGFLNSDDPPYMINVTKVPDAFVPENGRTRLQFQATIRTEFGDSEAPVLNLSFVSGGFSTIRLRLPVVLAKAVAHAPLERSSFFSRWGQIGSALGAEGESQLIFKTTTAFSVQNSSRILSQLGFAVVDNADPNPNNVVGAGILHTATGVSGCLCRLEIAPDGQQFRLTMRCTRPRVAGIILSTAVSVFKQT</sequence>
<evidence type="ECO:0000256" key="1">
    <source>
        <dbReference type="ARBA" id="ARBA00004184"/>
    </source>
</evidence>
<gene>
    <name evidence="10" type="ORF">KUCA_T00001810001</name>
</gene>
<dbReference type="Pfam" id="PF01602">
    <property type="entry name" value="Adaptin_N"/>
    <property type="match status" value="1"/>
</dbReference>
<evidence type="ECO:0000256" key="6">
    <source>
        <dbReference type="PIRSR" id="PIRSR037091-1"/>
    </source>
</evidence>
<evidence type="ECO:0000313" key="11">
    <source>
        <dbReference type="Proteomes" id="UP000019384"/>
    </source>
</evidence>
<dbReference type="GO" id="GO:0005935">
    <property type="term" value="C:cellular bud neck"/>
    <property type="evidence" value="ECO:0007669"/>
    <property type="project" value="EnsemblFungi"/>
</dbReference>
<accession>W6MUQ9</accession>
<dbReference type="OrthoDB" id="28053at2759"/>
<evidence type="ECO:0000256" key="3">
    <source>
        <dbReference type="ARBA" id="ARBA00022927"/>
    </source>
</evidence>
<evidence type="ECO:0000259" key="8">
    <source>
        <dbReference type="Pfam" id="PF01602"/>
    </source>
</evidence>
<evidence type="ECO:0000256" key="5">
    <source>
        <dbReference type="PIRNR" id="PIRNR037091"/>
    </source>
</evidence>
<feature type="region of interest" description="Disordered" evidence="7">
    <location>
        <begin position="641"/>
        <end position="675"/>
    </location>
</feature>
<comment type="subcellular location">
    <subcellularLocation>
        <location evidence="1">Endomembrane system</location>
        <topology evidence="1">Peripheral membrane protein</topology>
    </subcellularLocation>
    <subcellularLocation>
        <location evidence="5">Membrane</location>
        <location evidence="5">Coated pit</location>
    </subcellularLocation>
</comment>
<evidence type="ECO:0000313" key="10">
    <source>
        <dbReference type="EMBL" id="CDK25840.1"/>
    </source>
</evidence>